<feature type="coiled-coil region" evidence="1">
    <location>
        <begin position="894"/>
        <end position="1042"/>
    </location>
</feature>
<evidence type="ECO:0000313" key="3">
    <source>
        <dbReference type="EMBL" id="KNC83268.1"/>
    </source>
</evidence>
<feature type="region of interest" description="Disordered" evidence="2">
    <location>
        <begin position="684"/>
        <end position="880"/>
    </location>
</feature>
<sequence length="2000" mass="220693">MGWFSSVMDGIENQAVKRGILTDVDTQVHEKLAKQGTLTTPTGSEAVVTDDEMSGNNKTNDTASTSNDANNSNDIREAHSPFTRSPKVNRVDISTPTENHGGQQVHAQNNEQRQEQQLQAPNVLNTQMSNESAGASHVSLISGASDDEGLDHSQRLEQNMLSVLSGNGEGDNVSAHIDAAISAEAPVVVDSGINAWMQQVEAAPPSDADSDTDVAEEANNDFVSDSETEANTPKASRAKDSRAYDSDDDTELKHPTKSVQAAPLPAGSKSVNSDQSEAYSDAVSEYNEDSDTDVEFVDEFGNVIPAEELDKGLWKVQSDGDESPAHAHEDEYSSEEESGSGSEIEYVDEDGNVIPAEHIAAGLYAAADEELTDEDAVARGEEQAFAEDAHEALDSDRNEVTTIELDPNVQALSEHKQQILDTEVDFQVYEASGSESNAEIEGGTTPPIAQSRPLVTLLDTEGSESSSFNRVAPVSDSGDGYDAELHESAENLATGFNRVAPMSDSDSEDDAVVKANAGHASDSDSEDDAVVKANAGHASDSDSEDDAVVKANAGHASDSDRDPVDEPRGFNRVAAMSTDSIVEPQGFNRVADLSTDSLGIPAGFNRVTAMSTDSLEEPAGFDRVTAISTDSLVEPQGFNRVAAMSADSVDEMDGEPKGFNRMASMSESGDEDLLDFGTGTVPITHTEPPKAAARPMPSIVLDEAPTERNESAELKNKTSRNLLEFAEGEESLDSNDLLDSNDHLSVVDSDSGDEDPAFDVDYVESARRNSEMNQSSRHASGGDNDTDDENMRSVSRMRYFRASDEEEAVSADEIEDVWDTDEYGNPVDADGRPLGVMYSNEEGTVLQGGLDSVQEVDEEALGSQNSSRQNSRERGDYRMPPQMVELLAVLDREREERHAEMEHIQKDIARANEEKQTLAKLAETLERDKAELKGMHAAEMAAVLKSNAATNEAHLSELEALQDKNEAEIQALKSINEERELVVSGSTEAHAELQERLERAHEEISQLREVIDRTTQDLADSLAKAEDETSNATQEKQKFAEKEMLSQELERIRDSHTKALMDLDESQETTRDMESQMQVALAKAQADLADLQASNDADMQRLSEEKELVVIELGRMTEMKDRMSEEKHHAAAELAQSHMGAEAAQMELAEVRDILEQEIGVVSELKALAAEIPELKIKLDIALADVDQLRQKLAIAEESHTNDEEKEKLRDLVEETSRKLQASEADAQETHAKLADLEATVSRLEADVERAEAEVEKSQEQIQALQKETDRARQENEGLTSELEEVRSERASAQQQAEAATARSVELDNRVHELLAKTIGLQEALQELEGESDGNTAALQDECAALEKANIELEERYSALEARSDELMATLAEAETRKGELQDRKADLESRNTELANRVTELEVKLQIDGEERSHLVAENERELDALKKERDELYTESEFLTKQCEALEQKCLDLESRLNEAGDARDEEVVSMLRWKIEEMRGAVEATHQDLGEREVFADAQEVVSDDDHMSTGEMLEAGSDVVQLKKRIKVLEKELSVVRSAYVESTSGNDEDYARDNEELREKNEKLNKEILQLEVEAAELRGATETNESQCDELRKEVEALRQELADSTAQASELRKQVFELEDIRDDLERKMQEMNTGTGDADFKLRLAEEKVSVLTEQIAAMETEADETEAELDDVLAKLDLAVECQAMCRELEKKLEQAKEEKAAERASEIARIEASKKQLESEKAKAMTDATEQMIQFEKVKGEFTRKIKRLTDECAREQSLREDAVAQLHASDASVEVDAKMGEMHQELEAAQAKLTIAEQKISKLRDEVNGAAPGIAEKLALLERADAKRAAEIQRIKKRLTDRTAELKAIKDEKFELERNSIRSTKAKERLIEQLKKKVASLESRDATRSASSNGKNDSEKKMRESFDAMNRLSVKQSKDLQAARRENELLKANLQALELERVRAQGEIEGSRRREHRGRSTTPSQIRRNNSRSRQGSGSRQQARESIRA</sequence>
<feature type="compositionally biased region" description="Basic and acidic residues" evidence="2">
    <location>
        <begin position="1907"/>
        <end position="1917"/>
    </location>
</feature>
<keyword evidence="1" id="KW-0175">Coiled coil</keyword>
<evidence type="ECO:0000256" key="1">
    <source>
        <dbReference type="SAM" id="Coils"/>
    </source>
</evidence>
<feature type="compositionally biased region" description="Acidic residues" evidence="2">
    <location>
        <begin position="750"/>
        <end position="762"/>
    </location>
</feature>
<feature type="compositionally biased region" description="Polar residues" evidence="2">
    <location>
        <begin position="269"/>
        <end position="278"/>
    </location>
</feature>
<reference evidence="3 4" key="1">
    <citation type="submission" date="2011-02" db="EMBL/GenBank/DDBJ databases">
        <title>The Genome Sequence of Sphaeroforma arctica JP610.</title>
        <authorList>
            <consortium name="The Broad Institute Genome Sequencing Platform"/>
            <person name="Russ C."/>
            <person name="Cuomo C."/>
            <person name="Young S.K."/>
            <person name="Zeng Q."/>
            <person name="Gargeya S."/>
            <person name="Alvarado L."/>
            <person name="Berlin A."/>
            <person name="Chapman S.B."/>
            <person name="Chen Z."/>
            <person name="Freedman E."/>
            <person name="Gellesch M."/>
            <person name="Goldberg J."/>
            <person name="Griggs A."/>
            <person name="Gujja S."/>
            <person name="Heilman E."/>
            <person name="Heiman D."/>
            <person name="Howarth C."/>
            <person name="Mehta T."/>
            <person name="Neiman D."/>
            <person name="Pearson M."/>
            <person name="Roberts A."/>
            <person name="Saif S."/>
            <person name="Shea T."/>
            <person name="Shenoy N."/>
            <person name="Sisk P."/>
            <person name="Stolte C."/>
            <person name="Sykes S."/>
            <person name="White J."/>
            <person name="Yandava C."/>
            <person name="Burger G."/>
            <person name="Gray M.W."/>
            <person name="Holland P.W.H."/>
            <person name="King N."/>
            <person name="Lang F.B.F."/>
            <person name="Roger A.J."/>
            <person name="Ruiz-Trillo I."/>
            <person name="Haas B."/>
            <person name="Nusbaum C."/>
            <person name="Birren B."/>
        </authorList>
    </citation>
    <scope>NUCLEOTIDE SEQUENCE [LARGE SCALE GENOMIC DNA]</scope>
    <source>
        <strain evidence="3 4">JP610</strain>
    </source>
</reference>
<feature type="region of interest" description="Disordered" evidence="2">
    <location>
        <begin position="311"/>
        <end position="351"/>
    </location>
</feature>
<feature type="compositionally biased region" description="Low complexity" evidence="2">
    <location>
        <begin position="59"/>
        <end position="73"/>
    </location>
</feature>
<proteinExistence type="predicted"/>
<dbReference type="PANTHER" id="PTHR19327">
    <property type="entry name" value="GOLGIN"/>
    <property type="match status" value="1"/>
</dbReference>
<dbReference type="STRING" id="667725.A0A0L0G4T6"/>
<name>A0A0L0G4T6_9EUKA</name>
<feature type="compositionally biased region" description="Basic and acidic residues" evidence="2">
    <location>
        <begin position="1949"/>
        <end position="1963"/>
    </location>
</feature>
<feature type="compositionally biased region" description="Low complexity" evidence="2">
    <location>
        <begin position="734"/>
        <end position="749"/>
    </location>
</feature>
<dbReference type="Proteomes" id="UP000054560">
    <property type="component" value="Unassembled WGS sequence"/>
</dbReference>
<organism evidence="3 4">
    <name type="scientific">Sphaeroforma arctica JP610</name>
    <dbReference type="NCBI Taxonomy" id="667725"/>
    <lineage>
        <taxon>Eukaryota</taxon>
        <taxon>Ichthyosporea</taxon>
        <taxon>Ichthyophonida</taxon>
        <taxon>Sphaeroforma</taxon>
    </lineage>
</organism>
<dbReference type="PANTHER" id="PTHR19327:SF0">
    <property type="entry name" value="GOLGIN SUBFAMILY A MEMBER 4"/>
    <property type="match status" value="1"/>
</dbReference>
<feature type="compositionally biased region" description="Polar residues" evidence="2">
    <location>
        <begin position="92"/>
        <end position="107"/>
    </location>
</feature>
<dbReference type="GeneID" id="25904988"/>
<protein>
    <submittedName>
        <fullName evidence="3">Uncharacterized protein</fullName>
    </submittedName>
</protein>
<keyword evidence="4" id="KW-1185">Reference proteome</keyword>
<gene>
    <name evidence="3" type="ORF">SARC_04484</name>
</gene>
<dbReference type="EMBL" id="KQ241849">
    <property type="protein sequence ID" value="KNC83268.1"/>
    <property type="molecule type" value="Genomic_DNA"/>
</dbReference>
<evidence type="ECO:0000256" key="2">
    <source>
        <dbReference type="SAM" id="MobiDB-lite"/>
    </source>
</evidence>
<feature type="compositionally biased region" description="Acidic residues" evidence="2">
    <location>
        <begin position="804"/>
        <end position="822"/>
    </location>
</feature>
<feature type="region of interest" description="Disordered" evidence="2">
    <location>
        <begin position="32"/>
        <end position="115"/>
    </location>
</feature>
<feature type="region of interest" description="Disordered" evidence="2">
    <location>
        <begin position="1945"/>
        <end position="2000"/>
    </location>
</feature>
<feature type="region of interest" description="Disordered" evidence="2">
    <location>
        <begin position="1256"/>
        <end position="1285"/>
    </location>
</feature>
<evidence type="ECO:0000313" key="4">
    <source>
        <dbReference type="Proteomes" id="UP000054560"/>
    </source>
</evidence>
<feature type="compositionally biased region" description="Basic and acidic residues" evidence="2">
    <location>
        <begin position="705"/>
        <end position="716"/>
    </location>
</feature>
<accession>A0A0L0G4T6</accession>
<feature type="compositionally biased region" description="Low complexity" evidence="2">
    <location>
        <begin position="1975"/>
        <end position="1992"/>
    </location>
</feature>
<dbReference type="RefSeq" id="XP_014157170.1">
    <property type="nucleotide sequence ID" value="XM_014301695.1"/>
</dbReference>
<feature type="region of interest" description="Disordered" evidence="2">
    <location>
        <begin position="432"/>
        <end position="577"/>
    </location>
</feature>
<feature type="coiled-coil region" evidence="1">
    <location>
        <begin position="1516"/>
        <end position="1817"/>
    </location>
</feature>
<feature type="compositionally biased region" description="Basic and acidic residues" evidence="2">
    <location>
        <begin position="1267"/>
        <end position="1276"/>
    </location>
</feature>
<feature type="region of interest" description="Disordered" evidence="2">
    <location>
        <begin position="220"/>
        <end position="291"/>
    </location>
</feature>
<dbReference type="Gene3D" id="1.10.287.1490">
    <property type="match status" value="1"/>
</dbReference>
<feature type="region of interest" description="Disordered" evidence="2">
    <location>
        <begin position="1888"/>
        <end position="1932"/>
    </location>
</feature>
<feature type="compositionally biased region" description="Basic and acidic residues" evidence="2">
    <location>
        <begin position="557"/>
        <end position="569"/>
    </location>
</feature>